<evidence type="ECO:0000313" key="1">
    <source>
        <dbReference type="EMBL" id="ENN77442.1"/>
    </source>
</evidence>
<feature type="non-terminal residue" evidence="1">
    <location>
        <position position="1"/>
    </location>
</feature>
<dbReference type="HOGENOM" id="CLU_2673646_0_0_1"/>
<name>N6UFL4_DENPD</name>
<protein>
    <submittedName>
        <fullName evidence="1">Uncharacterized protein</fullName>
    </submittedName>
</protein>
<dbReference type="EMBL" id="KB740948">
    <property type="protein sequence ID" value="ENN77442.1"/>
    <property type="molecule type" value="Genomic_DNA"/>
</dbReference>
<reference evidence="1" key="1">
    <citation type="journal article" date="2013" name="Genome Biol.">
        <title>Draft genome of the mountain pine beetle, Dendroctonus ponderosae Hopkins, a major forest pest.</title>
        <authorList>
            <person name="Keeling C.I."/>
            <person name="Yuen M.M."/>
            <person name="Liao N.Y."/>
            <person name="Docking T.R."/>
            <person name="Chan S.K."/>
            <person name="Taylor G.A."/>
            <person name="Palmquist D.L."/>
            <person name="Jackman S.D."/>
            <person name="Nguyen A."/>
            <person name="Li M."/>
            <person name="Henderson H."/>
            <person name="Janes J.K."/>
            <person name="Zhao Y."/>
            <person name="Pandoh P."/>
            <person name="Moore R."/>
            <person name="Sperling F.A."/>
            <person name="Huber D.P."/>
            <person name="Birol I."/>
            <person name="Jones S.J."/>
            <person name="Bohlmann J."/>
        </authorList>
    </citation>
    <scope>NUCLEOTIDE SEQUENCE</scope>
</reference>
<gene>
    <name evidence="1" type="ORF">YQE_06266</name>
</gene>
<sequence length="75" mass="8529">MVGRSIWWIVSVLLLVVTSRADFVTYEQFSRENRVHNHNTLPANILKAKQNCPGGSMQLFPGVCKPIFKLNPECK</sequence>
<proteinExistence type="predicted"/>
<organism evidence="1">
    <name type="scientific">Dendroctonus ponderosae</name>
    <name type="common">Mountain pine beetle</name>
    <dbReference type="NCBI Taxonomy" id="77166"/>
    <lineage>
        <taxon>Eukaryota</taxon>
        <taxon>Metazoa</taxon>
        <taxon>Ecdysozoa</taxon>
        <taxon>Arthropoda</taxon>
        <taxon>Hexapoda</taxon>
        <taxon>Insecta</taxon>
        <taxon>Pterygota</taxon>
        <taxon>Neoptera</taxon>
        <taxon>Endopterygota</taxon>
        <taxon>Coleoptera</taxon>
        <taxon>Polyphaga</taxon>
        <taxon>Cucujiformia</taxon>
        <taxon>Curculionidae</taxon>
        <taxon>Scolytinae</taxon>
        <taxon>Dendroctonus</taxon>
    </lineage>
</organism>
<dbReference type="AlphaFoldDB" id="N6UFL4"/>
<accession>N6UFL4</accession>